<reference evidence="3" key="1">
    <citation type="journal article" date="2023" name="Mol. Phylogenet. Evol.">
        <title>Genome-scale phylogeny and comparative genomics of the fungal order Sordariales.</title>
        <authorList>
            <person name="Hensen N."/>
            <person name="Bonometti L."/>
            <person name="Westerberg I."/>
            <person name="Brannstrom I.O."/>
            <person name="Guillou S."/>
            <person name="Cros-Aarteil S."/>
            <person name="Calhoun S."/>
            <person name="Haridas S."/>
            <person name="Kuo A."/>
            <person name="Mondo S."/>
            <person name="Pangilinan J."/>
            <person name="Riley R."/>
            <person name="LaButti K."/>
            <person name="Andreopoulos B."/>
            <person name="Lipzen A."/>
            <person name="Chen C."/>
            <person name="Yan M."/>
            <person name="Daum C."/>
            <person name="Ng V."/>
            <person name="Clum A."/>
            <person name="Steindorff A."/>
            <person name="Ohm R.A."/>
            <person name="Martin F."/>
            <person name="Silar P."/>
            <person name="Natvig D.O."/>
            <person name="Lalanne C."/>
            <person name="Gautier V."/>
            <person name="Ament-Velasquez S.L."/>
            <person name="Kruys A."/>
            <person name="Hutchinson M.I."/>
            <person name="Powell A.J."/>
            <person name="Barry K."/>
            <person name="Miller A.N."/>
            <person name="Grigoriev I.V."/>
            <person name="Debuchy R."/>
            <person name="Gladieux P."/>
            <person name="Hiltunen Thoren M."/>
            <person name="Johannesson H."/>
        </authorList>
    </citation>
    <scope>NUCLEOTIDE SEQUENCE</scope>
    <source>
        <strain evidence="3">PSN324</strain>
    </source>
</reference>
<feature type="region of interest" description="Disordered" evidence="1">
    <location>
        <begin position="504"/>
        <end position="553"/>
    </location>
</feature>
<reference evidence="3" key="2">
    <citation type="submission" date="2023-06" db="EMBL/GenBank/DDBJ databases">
        <authorList>
            <consortium name="Lawrence Berkeley National Laboratory"/>
            <person name="Mondo S.J."/>
            <person name="Hensen N."/>
            <person name="Bonometti L."/>
            <person name="Westerberg I."/>
            <person name="Brannstrom I.O."/>
            <person name="Guillou S."/>
            <person name="Cros-Aarteil S."/>
            <person name="Calhoun S."/>
            <person name="Haridas S."/>
            <person name="Kuo A."/>
            <person name="Pangilinan J."/>
            <person name="Riley R."/>
            <person name="Labutti K."/>
            <person name="Andreopoulos B."/>
            <person name="Lipzen A."/>
            <person name="Chen C."/>
            <person name="Yanf M."/>
            <person name="Daum C."/>
            <person name="Ng V."/>
            <person name="Clum A."/>
            <person name="Steindorff A."/>
            <person name="Ohm R."/>
            <person name="Martin F."/>
            <person name="Silar P."/>
            <person name="Natvig D."/>
            <person name="Lalanne C."/>
            <person name="Gautier V."/>
            <person name="Ament-Velasquez S.L."/>
            <person name="Kruys A."/>
            <person name="Hutchinson M.I."/>
            <person name="Powell A.J."/>
            <person name="Barry K."/>
            <person name="Miller A.N."/>
            <person name="Grigoriev I.V."/>
            <person name="Debuchy R."/>
            <person name="Gladieux P."/>
            <person name="Thoren M.H."/>
            <person name="Johannesson H."/>
        </authorList>
    </citation>
    <scope>NUCLEOTIDE SEQUENCE</scope>
    <source>
        <strain evidence="3">PSN324</strain>
    </source>
</reference>
<name>A0AAV9HXP7_9PEZI</name>
<evidence type="ECO:0000256" key="1">
    <source>
        <dbReference type="SAM" id="MobiDB-lite"/>
    </source>
</evidence>
<evidence type="ECO:0000313" key="4">
    <source>
        <dbReference type="Proteomes" id="UP001321749"/>
    </source>
</evidence>
<dbReference type="CDD" id="cd17039">
    <property type="entry name" value="Ubl_ubiquitin_like"/>
    <property type="match status" value="1"/>
</dbReference>
<dbReference type="InterPro" id="IPR000626">
    <property type="entry name" value="Ubiquitin-like_dom"/>
</dbReference>
<gene>
    <name evidence="3" type="ORF">QBC42DRAFT_284287</name>
</gene>
<evidence type="ECO:0000259" key="2">
    <source>
        <dbReference type="PROSITE" id="PS50053"/>
    </source>
</evidence>
<dbReference type="Gene3D" id="3.10.20.90">
    <property type="entry name" value="Phosphatidylinositol 3-kinase Catalytic Subunit, Chain A, domain 1"/>
    <property type="match status" value="1"/>
</dbReference>
<feature type="compositionally biased region" description="Basic and acidic residues" evidence="1">
    <location>
        <begin position="504"/>
        <end position="533"/>
    </location>
</feature>
<feature type="region of interest" description="Disordered" evidence="1">
    <location>
        <begin position="1"/>
        <end position="26"/>
    </location>
</feature>
<protein>
    <recommendedName>
        <fullName evidence="2">Ubiquitin-like domain-containing protein</fullName>
    </recommendedName>
</protein>
<dbReference type="InterPro" id="IPR029071">
    <property type="entry name" value="Ubiquitin-like_domsf"/>
</dbReference>
<feature type="compositionally biased region" description="Acidic residues" evidence="1">
    <location>
        <begin position="212"/>
        <end position="223"/>
    </location>
</feature>
<keyword evidence="4" id="KW-1185">Reference proteome</keyword>
<dbReference type="PROSITE" id="PS50053">
    <property type="entry name" value="UBIQUITIN_2"/>
    <property type="match status" value="1"/>
</dbReference>
<evidence type="ECO:0000313" key="3">
    <source>
        <dbReference type="EMBL" id="KAK4464521.1"/>
    </source>
</evidence>
<dbReference type="Pfam" id="PF00240">
    <property type="entry name" value="ubiquitin"/>
    <property type="match status" value="1"/>
</dbReference>
<feature type="region of interest" description="Disordered" evidence="1">
    <location>
        <begin position="212"/>
        <end position="247"/>
    </location>
</feature>
<dbReference type="EMBL" id="MU864947">
    <property type="protein sequence ID" value="KAK4464521.1"/>
    <property type="molecule type" value="Genomic_DNA"/>
</dbReference>
<comment type="caution">
    <text evidence="3">The sequence shown here is derived from an EMBL/GenBank/DDBJ whole genome shotgun (WGS) entry which is preliminary data.</text>
</comment>
<dbReference type="Proteomes" id="UP001321749">
    <property type="component" value="Unassembled WGS sequence"/>
</dbReference>
<accession>A0AAV9HXP7</accession>
<dbReference type="SUPFAM" id="SSF54236">
    <property type="entry name" value="Ubiquitin-like"/>
    <property type="match status" value="1"/>
</dbReference>
<feature type="domain" description="Ubiquitin-like" evidence="2">
    <location>
        <begin position="346"/>
        <end position="379"/>
    </location>
</feature>
<feature type="region of interest" description="Disordered" evidence="1">
    <location>
        <begin position="311"/>
        <end position="335"/>
    </location>
</feature>
<feature type="compositionally biased region" description="Basic and acidic residues" evidence="1">
    <location>
        <begin position="224"/>
        <end position="235"/>
    </location>
</feature>
<dbReference type="AlphaFoldDB" id="A0AAV9HXP7"/>
<sequence length="553" mass="62401">MPSLPNTPSKPPSLRTELNTDGPGRMSAAALPYTSERLLKVILVDQQLCISFRRTVKVPNVKGQTFELPPDMKALPLFPVEEFKDNLPKSMADKGGLLMLMYQSEAMWIHFSARYRNPRRTYLVKIFVGNVNVISGRTRHGDDDCDDDIDTDTQELLQDYVVIPGQNWVDGVAVAPGVVRQFLACPLDSGETVESLVTGWENQGGIRFEVLAVDDEEEPDDEEGNKPNEKEKKGESEEEEEEIKKDGTSDLGMKLQLHHFQGPPDSPLAVTIAFKALTGRTWQCKVKLGWSVWKLKKLFLLKTRDESTGKKNWAASDSELCKDGSGSSSSSSKEWGPVTDAAKIVFIFAGMKLEDDKSLESYGIEDQSVLHVIFRLRGGGGGEGPGPGYEMGIGAGGRIKQNIHEDDRRERKRWPRHPGVVDCERFASFNVQILNTQMFQEVVGLPPPKTPMSLKDYEKRGGVFFMYPEFESKIRGEFAMLNETEGADEKEWMENYENWKKYRAKTPEERQADAKKEKEKEKEEKKEAEEKKRLANLTHRSKQDYMVHCAPAA</sequence>
<organism evidence="3 4">
    <name type="scientific">Cladorrhinum samala</name>
    <dbReference type="NCBI Taxonomy" id="585594"/>
    <lineage>
        <taxon>Eukaryota</taxon>
        <taxon>Fungi</taxon>
        <taxon>Dikarya</taxon>
        <taxon>Ascomycota</taxon>
        <taxon>Pezizomycotina</taxon>
        <taxon>Sordariomycetes</taxon>
        <taxon>Sordariomycetidae</taxon>
        <taxon>Sordariales</taxon>
        <taxon>Podosporaceae</taxon>
        <taxon>Cladorrhinum</taxon>
    </lineage>
</organism>
<proteinExistence type="predicted"/>